<dbReference type="GeneTree" id="ENSGT00950000183127"/>
<evidence type="ECO:0000259" key="7">
    <source>
        <dbReference type="PROSITE" id="PS50835"/>
    </source>
</evidence>
<protein>
    <submittedName>
        <fullName evidence="8">H-2 class II histocompatibility antigen, E-S beta chain-like</fullName>
    </submittedName>
</protein>
<reference evidence="8" key="2">
    <citation type="submission" date="2025-08" db="UniProtKB">
        <authorList>
            <consortium name="Ensembl"/>
        </authorList>
    </citation>
    <scope>IDENTIFICATION</scope>
</reference>
<dbReference type="InterPro" id="IPR007110">
    <property type="entry name" value="Ig-like_dom"/>
</dbReference>
<reference evidence="8" key="3">
    <citation type="submission" date="2025-09" db="UniProtKB">
        <authorList>
            <consortium name="Ensembl"/>
        </authorList>
    </citation>
    <scope>IDENTIFICATION</scope>
</reference>
<evidence type="ECO:0000256" key="4">
    <source>
        <dbReference type="ARBA" id="ARBA00023157"/>
    </source>
</evidence>
<dbReference type="SUPFAM" id="SSF54452">
    <property type="entry name" value="MHC antigen-recognition domain"/>
    <property type="match status" value="1"/>
</dbReference>
<evidence type="ECO:0000256" key="6">
    <source>
        <dbReference type="SAM" id="Phobius"/>
    </source>
</evidence>
<keyword evidence="4" id="KW-1015">Disulfide bond</keyword>
<comment type="subcellular location">
    <subcellularLocation>
        <location evidence="1">Membrane</location>
        <topology evidence="1">Single-pass type I membrane protein</topology>
    </subcellularLocation>
</comment>
<dbReference type="SUPFAM" id="SSF48726">
    <property type="entry name" value="Immunoglobulin"/>
    <property type="match status" value="1"/>
</dbReference>
<dbReference type="InterPro" id="IPR000353">
    <property type="entry name" value="MHC_II_b_N"/>
</dbReference>
<evidence type="ECO:0000256" key="5">
    <source>
        <dbReference type="ARBA" id="ARBA00023180"/>
    </source>
</evidence>
<dbReference type="PROSITE" id="PS50835">
    <property type="entry name" value="IG_LIKE"/>
    <property type="match status" value="1"/>
</dbReference>
<dbReference type="SMART" id="SM00407">
    <property type="entry name" value="IGc1"/>
    <property type="match status" value="1"/>
</dbReference>
<dbReference type="GO" id="GO:0006955">
    <property type="term" value="P:immune response"/>
    <property type="evidence" value="ECO:0007669"/>
    <property type="project" value="InterPro"/>
</dbReference>
<gene>
    <name evidence="8" type="primary">LOC115376679</name>
</gene>
<name>A0A667ZTM3_9TELE</name>
<dbReference type="Pfam" id="PF07654">
    <property type="entry name" value="C1-set"/>
    <property type="match status" value="1"/>
</dbReference>
<dbReference type="Pfam" id="PF00969">
    <property type="entry name" value="MHC_II_beta"/>
    <property type="match status" value="1"/>
</dbReference>
<feature type="transmembrane region" description="Helical" evidence="6">
    <location>
        <begin position="204"/>
        <end position="225"/>
    </location>
</feature>
<dbReference type="Ensembl" id="ENSMMDT00005039797.1">
    <property type="protein sequence ID" value="ENSMMDP00005038989.1"/>
    <property type="gene ID" value="ENSMMDG00005018094.1"/>
</dbReference>
<dbReference type="GO" id="GO:0019882">
    <property type="term" value="P:antigen processing and presentation"/>
    <property type="evidence" value="ECO:0007669"/>
    <property type="project" value="InterPro"/>
</dbReference>
<dbReference type="Gene3D" id="3.10.320.10">
    <property type="entry name" value="Class II Histocompatibility Antigen, M Beta Chain, Chain B, domain 1"/>
    <property type="match status" value="1"/>
</dbReference>
<dbReference type="InterPro" id="IPR014745">
    <property type="entry name" value="MHC_II_a/b_N"/>
</dbReference>
<dbReference type="Proteomes" id="UP000472263">
    <property type="component" value="Chromosome 18"/>
</dbReference>
<evidence type="ECO:0000313" key="8">
    <source>
        <dbReference type="Ensembl" id="ENSMMDP00005038989.1"/>
    </source>
</evidence>
<evidence type="ECO:0000313" key="9">
    <source>
        <dbReference type="Proteomes" id="UP000472263"/>
    </source>
</evidence>
<sequence>MFCSADGFMHSMVDRCEFNSTELQDMEFIKSYYFNKMELIRFSSSVGKFVGYTEFGVVNAERWNNDTAYLAAMRAEKERYCKYNAELFTHAVLSKKVKPSLVTLRLVTPPGGKNTRMLMCSVYSFYPKLISVKWLRDGKVTTSDVTTTDELANGDWYYQIHSQLEFTPRSGEKISCMVEHISLSDPLIKDWVTPLPARPGTREIAVGASGLILGLIYALAGFICYRWTVKDPSLPDSEKNKLAIEASGPDLALILSLAEFIYCKKKVKGRDVALTN</sequence>
<keyword evidence="5" id="KW-0325">Glycoprotein</keyword>
<keyword evidence="9" id="KW-1185">Reference proteome</keyword>
<dbReference type="InParanoid" id="A0A667ZTM3"/>
<evidence type="ECO:0000256" key="1">
    <source>
        <dbReference type="ARBA" id="ARBA00004479"/>
    </source>
</evidence>
<keyword evidence="3 6" id="KW-1133">Transmembrane helix</keyword>
<evidence type="ECO:0000256" key="3">
    <source>
        <dbReference type="ARBA" id="ARBA00022989"/>
    </source>
</evidence>
<dbReference type="PANTHER" id="PTHR19944">
    <property type="entry name" value="MHC CLASS II-RELATED"/>
    <property type="match status" value="1"/>
</dbReference>
<dbReference type="SMART" id="SM00921">
    <property type="entry name" value="MHC_II_beta"/>
    <property type="match status" value="1"/>
</dbReference>
<reference evidence="8" key="1">
    <citation type="submission" date="2019-06" db="EMBL/GenBank/DDBJ databases">
        <authorList>
            <consortium name="Wellcome Sanger Institute Data Sharing"/>
        </authorList>
    </citation>
    <scope>NUCLEOTIDE SEQUENCE [LARGE SCALE GENOMIC DNA]</scope>
</reference>
<dbReference type="FunCoup" id="A0A667ZTM3">
    <property type="interactions" value="1447"/>
</dbReference>
<dbReference type="InterPro" id="IPR036179">
    <property type="entry name" value="Ig-like_dom_sf"/>
</dbReference>
<dbReference type="InterPro" id="IPR003597">
    <property type="entry name" value="Ig_C1-set"/>
</dbReference>
<dbReference type="InterPro" id="IPR011162">
    <property type="entry name" value="MHC_I/II-like_Ag-recog"/>
</dbReference>
<dbReference type="AlphaFoldDB" id="A0A667ZTM3"/>
<dbReference type="Gene3D" id="2.60.40.10">
    <property type="entry name" value="Immunoglobulins"/>
    <property type="match status" value="1"/>
</dbReference>
<keyword evidence="2 6" id="KW-0812">Transmembrane</keyword>
<dbReference type="GO" id="GO:0042613">
    <property type="term" value="C:MHC class II protein complex"/>
    <property type="evidence" value="ECO:0007669"/>
    <property type="project" value="InterPro"/>
</dbReference>
<organism evidence="8 9">
    <name type="scientific">Myripristis murdjan</name>
    <name type="common">pinecone soldierfish</name>
    <dbReference type="NCBI Taxonomy" id="586833"/>
    <lineage>
        <taxon>Eukaryota</taxon>
        <taxon>Metazoa</taxon>
        <taxon>Chordata</taxon>
        <taxon>Craniata</taxon>
        <taxon>Vertebrata</taxon>
        <taxon>Euteleostomi</taxon>
        <taxon>Actinopterygii</taxon>
        <taxon>Neopterygii</taxon>
        <taxon>Teleostei</taxon>
        <taxon>Neoteleostei</taxon>
        <taxon>Acanthomorphata</taxon>
        <taxon>Holocentriformes</taxon>
        <taxon>Holocentridae</taxon>
        <taxon>Myripristis</taxon>
    </lineage>
</organism>
<evidence type="ECO:0000256" key="2">
    <source>
        <dbReference type="ARBA" id="ARBA00022692"/>
    </source>
</evidence>
<dbReference type="PANTHER" id="PTHR19944:SF99">
    <property type="entry name" value="HLA CLASS II HISTOCOMPATIBILITY ANTIGEN, DRB1 BETA CHAIN"/>
    <property type="match status" value="1"/>
</dbReference>
<accession>A0A667ZTM3</accession>
<dbReference type="InterPro" id="IPR050160">
    <property type="entry name" value="MHC/Immunoglobulin"/>
</dbReference>
<feature type="domain" description="Ig-like" evidence="7">
    <location>
        <begin position="99"/>
        <end position="193"/>
    </location>
</feature>
<dbReference type="InterPro" id="IPR013783">
    <property type="entry name" value="Ig-like_fold"/>
</dbReference>
<proteinExistence type="predicted"/>
<keyword evidence="6" id="KW-0472">Membrane</keyword>